<dbReference type="AlphaFoldDB" id="A0A8J6CB72"/>
<comment type="similarity">
    <text evidence="1">Belongs to the peptidase C48 family.</text>
</comment>
<feature type="region of interest" description="Disordered" evidence="5">
    <location>
        <begin position="138"/>
        <end position="178"/>
    </location>
</feature>
<dbReference type="InterPro" id="IPR003653">
    <property type="entry name" value="Peptidase_C48_C"/>
</dbReference>
<feature type="compositionally biased region" description="Pro residues" evidence="5">
    <location>
        <begin position="240"/>
        <end position="249"/>
    </location>
</feature>
<organism evidence="7 8">
    <name type="scientific">Diacronema lutheri</name>
    <name type="common">Unicellular marine alga</name>
    <name type="synonym">Monochrysis lutheri</name>
    <dbReference type="NCBI Taxonomy" id="2081491"/>
    <lineage>
        <taxon>Eukaryota</taxon>
        <taxon>Haptista</taxon>
        <taxon>Haptophyta</taxon>
        <taxon>Pavlovophyceae</taxon>
        <taxon>Pavlovales</taxon>
        <taxon>Pavlovaceae</taxon>
        <taxon>Diacronema</taxon>
    </lineage>
</organism>
<feature type="domain" description="Ubiquitin-like protease family profile" evidence="6">
    <location>
        <begin position="555"/>
        <end position="730"/>
    </location>
</feature>
<evidence type="ECO:0000313" key="8">
    <source>
        <dbReference type="Proteomes" id="UP000751190"/>
    </source>
</evidence>
<accession>A0A8J6CB72</accession>
<dbReference type="Proteomes" id="UP000751190">
    <property type="component" value="Unassembled WGS sequence"/>
</dbReference>
<feature type="region of interest" description="Disordered" evidence="5">
    <location>
        <begin position="237"/>
        <end position="258"/>
    </location>
</feature>
<gene>
    <name evidence="7" type="ORF">KFE25_010194</name>
</gene>
<dbReference type="SUPFAM" id="SSF54001">
    <property type="entry name" value="Cysteine proteinases"/>
    <property type="match status" value="1"/>
</dbReference>
<dbReference type="PANTHER" id="PTHR12606:SF1">
    <property type="entry name" value="UBIQUITIN-LIKE-SPECIFIC PROTEASE 1A"/>
    <property type="match status" value="1"/>
</dbReference>
<dbReference type="Pfam" id="PF02902">
    <property type="entry name" value="Peptidase_C48"/>
    <property type="match status" value="1"/>
</dbReference>
<dbReference type="FunFam" id="3.40.395.10:FF:000001">
    <property type="entry name" value="Sentrin-specific protease 1"/>
    <property type="match status" value="1"/>
</dbReference>
<evidence type="ECO:0000256" key="3">
    <source>
        <dbReference type="ARBA" id="ARBA00022801"/>
    </source>
</evidence>
<evidence type="ECO:0000256" key="5">
    <source>
        <dbReference type="SAM" id="MobiDB-lite"/>
    </source>
</evidence>
<feature type="compositionally biased region" description="Low complexity" evidence="5">
    <location>
        <begin position="168"/>
        <end position="178"/>
    </location>
</feature>
<proteinExistence type="inferred from homology"/>
<dbReference type="EMBL" id="JAGTXO010000012">
    <property type="protein sequence ID" value="KAG8464826.1"/>
    <property type="molecule type" value="Genomic_DNA"/>
</dbReference>
<dbReference type="GO" id="GO:0016929">
    <property type="term" value="F:deSUMOylase activity"/>
    <property type="evidence" value="ECO:0007669"/>
    <property type="project" value="TreeGrafter"/>
</dbReference>
<dbReference type="OrthoDB" id="1939479at2759"/>
<sequence length="765" mass="81031">MLAGLLRINLPDVSGLRDFLRPGRGAKRPLEGASSSQPAPAKRASTAEPRALPMTDHRARLPLAHMNGAPRVPPAPRATEPRARVAIATPPASGAGGLSARARTPSALGLVRMSEDSARFAHAAGRQPFAPAYSARAQGRTTGSGLSDAPAQSSSPLVGGVARDGDGARAAPSGSPARRLDAAFDGAAARAPTRPFALYHALAMPTRLPSPPPSGVAPRSLGGAAASEAVARAGRAWQQPAPPPAPADAPAPAWRPSLCGRPPTSLPFRELVALCVREEAATAQRSLLGRLSAERARAEDARAARVDARIKLTADVLALGVILAERDSALERAEADVQPLAADAADAEGAARALCERLDALDARLGDDEADTPAEHHPPLAPVDAFAAAAARVERGNEAIADARGAQAALPGTRLAAERARDGLAQLSERVCALAWAAGSDAEEIALLKLPALAARASAVHTRIGDACRAAERALELLARAAERLSASLAPRAEARERAAAAALAAAAAAMPARHPAGTRMTALVPLSPAENDRVDELLRAHGSPHEQVVNFEKQSVMRKDLWTLRPAAWLNDEVINLYLKLVLARAQRDGTSVRLPTAPLRAHVFQTFFLNKLLGRGYDYSAVRRWTKNVDLFALDAVIVPVNERQTHWVLAVINMRSKRFEFFDSLGGTGDDVLEHLRRYVRDEHMAKKGSAIDLSGWEAVSWSSAQIPMQNNGSDCGVFMCQFASTVVRNVAINFTCADMPHIRRRMVIEIVRAELLDDESA</sequence>
<evidence type="ECO:0000313" key="7">
    <source>
        <dbReference type="EMBL" id="KAG8464826.1"/>
    </source>
</evidence>
<keyword evidence="4" id="KW-0788">Thiol protease</keyword>
<dbReference type="GO" id="GO:0005634">
    <property type="term" value="C:nucleus"/>
    <property type="evidence" value="ECO:0007669"/>
    <property type="project" value="TreeGrafter"/>
</dbReference>
<evidence type="ECO:0000256" key="4">
    <source>
        <dbReference type="ARBA" id="ARBA00022807"/>
    </source>
</evidence>
<keyword evidence="8" id="KW-1185">Reference proteome</keyword>
<comment type="caution">
    <text evidence="7">The sequence shown here is derived from an EMBL/GenBank/DDBJ whole genome shotgun (WGS) entry which is preliminary data.</text>
</comment>
<dbReference type="PROSITE" id="PS50600">
    <property type="entry name" value="ULP_PROTEASE"/>
    <property type="match status" value="1"/>
</dbReference>
<dbReference type="GO" id="GO:0080090">
    <property type="term" value="P:regulation of primary metabolic process"/>
    <property type="evidence" value="ECO:0007669"/>
    <property type="project" value="UniProtKB-ARBA"/>
</dbReference>
<evidence type="ECO:0000256" key="1">
    <source>
        <dbReference type="ARBA" id="ARBA00005234"/>
    </source>
</evidence>
<dbReference type="OMA" id="NERQTHW"/>
<name>A0A8J6CB72_DIALT</name>
<dbReference type="GO" id="GO:0006508">
    <property type="term" value="P:proteolysis"/>
    <property type="evidence" value="ECO:0007669"/>
    <property type="project" value="UniProtKB-KW"/>
</dbReference>
<reference evidence="7" key="1">
    <citation type="submission" date="2021-05" db="EMBL/GenBank/DDBJ databases">
        <title>The genome of the haptophyte Pavlova lutheri (Diacronema luteri, Pavlovales) - a model for lipid biosynthesis in eukaryotic algae.</title>
        <authorList>
            <person name="Hulatt C.J."/>
            <person name="Posewitz M.C."/>
        </authorList>
    </citation>
    <scope>NUCLEOTIDE SEQUENCE</scope>
    <source>
        <strain evidence="7">NIVA-4/92</strain>
    </source>
</reference>
<dbReference type="InterPro" id="IPR038765">
    <property type="entry name" value="Papain-like_cys_pep_sf"/>
</dbReference>
<evidence type="ECO:0000259" key="6">
    <source>
        <dbReference type="PROSITE" id="PS50600"/>
    </source>
</evidence>
<feature type="region of interest" description="Disordered" evidence="5">
    <location>
        <begin position="15"/>
        <end position="55"/>
    </location>
</feature>
<keyword evidence="3" id="KW-0378">Hydrolase</keyword>
<dbReference type="Gene3D" id="3.40.395.10">
    <property type="entry name" value="Adenoviral Proteinase, Chain A"/>
    <property type="match status" value="1"/>
</dbReference>
<dbReference type="PANTHER" id="PTHR12606">
    <property type="entry name" value="SENTRIN/SUMO-SPECIFIC PROTEASE"/>
    <property type="match status" value="1"/>
</dbReference>
<feature type="compositionally biased region" description="Polar residues" evidence="5">
    <location>
        <begin position="139"/>
        <end position="156"/>
    </location>
</feature>
<dbReference type="GO" id="GO:0060255">
    <property type="term" value="P:regulation of macromolecule metabolic process"/>
    <property type="evidence" value="ECO:0007669"/>
    <property type="project" value="UniProtKB-ARBA"/>
</dbReference>
<keyword evidence="2" id="KW-0645">Protease</keyword>
<evidence type="ECO:0000256" key="2">
    <source>
        <dbReference type="ARBA" id="ARBA00022670"/>
    </source>
</evidence>
<protein>
    <recommendedName>
        <fullName evidence="6">Ubiquitin-like protease family profile domain-containing protein</fullName>
    </recommendedName>
</protein>
<dbReference type="GO" id="GO:0016926">
    <property type="term" value="P:protein desumoylation"/>
    <property type="evidence" value="ECO:0007669"/>
    <property type="project" value="TreeGrafter"/>
</dbReference>